<gene>
    <name evidence="1" type="ORF">FYC62_13850</name>
</gene>
<dbReference type="EMBL" id="CP043329">
    <property type="protein sequence ID" value="QEK52616.1"/>
    <property type="molecule type" value="Genomic_DNA"/>
</dbReference>
<sequence length="133" mass="15295">MTDKPVIFFDGVCNLCNGFVQFIIKHDKYAKFRFAALQSDFAKQELLTKDISVKELSSVILLTEKGVFTKSTAALKIASQLNGFWKAACIFIIIPKFIRDFVYDIIAKNRYKWFGKDDHCMVPTPELKDRFLA</sequence>
<accession>A0A5C0VJC5</accession>
<dbReference type="PANTHER" id="PTHR33639">
    <property type="entry name" value="THIOL-DISULFIDE OXIDOREDUCTASE DCC"/>
    <property type="match status" value="1"/>
</dbReference>
<proteinExistence type="predicted"/>
<protein>
    <submittedName>
        <fullName evidence="1">Thiol-disulfide oxidoreductase DCC family protein</fullName>
    </submittedName>
</protein>
<dbReference type="PANTHER" id="PTHR33639:SF2">
    <property type="entry name" value="DUF393 DOMAIN-CONTAINING PROTEIN"/>
    <property type="match status" value="1"/>
</dbReference>
<dbReference type="GO" id="GO:0015035">
    <property type="term" value="F:protein-disulfide reductase activity"/>
    <property type="evidence" value="ECO:0007669"/>
    <property type="project" value="InterPro"/>
</dbReference>
<reference evidence="1 2" key="1">
    <citation type="submission" date="2019-08" db="EMBL/GenBank/DDBJ databases">
        <title>Pedobacter sp. nov., isolated from Han river, South Korea.</title>
        <authorList>
            <person name="Lee D.-H."/>
            <person name="Kim Y.-S."/>
            <person name="Hwang E.-M."/>
            <person name="Le Tran T.C."/>
            <person name="Cha C.-J."/>
        </authorList>
    </citation>
    <scope>NUCLEOTIDE SEQUENCE [LARGE SCALE GENOMIC DNA]</scope>
    <source>
        <strain evidence="1 2">CJ43</strain>
    </source>
</reference>
<dbReference type="AlphaFoldDB" id="A0A5C0VJC5"/>
<evidence type="ECO:0000313" key="1">
    <source>
        <dbReference type="EMBL" id="QEK52616.1"/>
    </source>
</evidence>
<dbReference type="Proteomes" id="UP000323653">
    <property type="component" value="Chromosome"/>
</dbReference>
<organism evidence="1 2">
    <name type="scientific">Pedobacter aquae</name>
    <dbReference type="NCBI Taxonomy" id="2605747"/>
    <lineage>
        <taxon>Bacteria</taxon>
        <taxon>Pseudomonadati</taxon>
        <taxon>Bacteroidota</taxon>
        <taxon>Sphingobacteriia</taxon>
        <taxon>Sphingobacteriales</taxon>
        <taxon>Sphingobacteriaceae</taxon>
        <taxon>Pedobacter</taxon>
    </lineage>
</organism>
<keyword evidence="2" id="KW-1185">Reference proteome</keyword>
<dbReference type="InterPro" id="IPR007263">
    <property type="entry name" value="DCC1-like"/>
</dbReference>
<dbReference type="InterPro" id="IPR052927">
    <property type="entry name" value="DCC_oxidoreductase"/>
</dbReference>
<name>A0A5C0VJC5_9SPHI</name>
<evidence type="ECO:0000313" key="2">
    <source>
        <dbReference type="Proteomes" id="UP000323653"/>
    </source>
</evidence>
<dbReference type="RefSeq" id="WP_149075361.1">
    <property type="nucleotide sequence ID" value="NZ_CP043329.1"/>
</dbReference>
<dbReference type="Pfam" id="PF04134">
    <property type="entry name" value="DCC1-like"/>
    <property type="match status" value="1"/>
</dbReference>
<dbReference type="KEGG" id="pej:FYC62_13850"/>